<name>A0ABW2N1E8_9ACTN</name>
<dbReference type="Proteomes" id="UP001596524">
    <property type="component" value="Unassembled WGS sequence"/>
</dbReference>
<protein>
    <recommendedName>
        <fullName evidence="4">DUF5709 domain-containing protein</fullName>
    </recommendedName>
</protein>
<dbReference type="RefSeq" id="WP_255890482.1">
    <property type="nucleotide sequence ID" value="NZ_JAFMZM010000003.1"/>
</dbReference>
<feature type="compositionally biased region" description="Basic and acidic residues" evidence="1">
    <location>
        <begin position="26"/>
        <end position="35"/>
    </location>
</feature>
<evidence type="ECO:0000313" key="3">
    <source>
        <dbReference type="Proteomes" id="UP001596524"/>
    </source>
</evidence>
<organism evidence="2 3">
    <name type="scientific">Nocardioides astragali</name>
    <dbReference type="NCBI Taxonomy" id="1776736"/>
    <lineage>
        <taxon>Bacteria</taxon>
        <taxon>Bacillati</taxon>
        <taxon>Actinomycetota</taxon>
        <taxon>Actinomycetes</taxon>
        <taxon>Propionibacteriales</taxon>
        <taxon>Nocardioidaceae</taxon>
        <taxon>Nocardioides</taxon>
    </lineage>
</organism>
<reference evidence="3" key="1">
    <citation type="journal article" date="2019" name="Int. J. Syst. Evol. Microbiol.">
        <title>The Global Catalogue of Microorganisms (GCM) 10K type strain sequencing project: providing services to taxonomists for standard genome sequencing and annotation.</title>
        <authorList>
            <consortium name="The Broad Institute Genomics Platform"/>
            <consortium name="The Broad Institute Genome Sequencing Center for Infectious Disease"/>
            <person name="Wu L."/>
            <person name="Ma J."/>
        </authorList>
    </citation>
    <scope>NUCLEOTIDE SEQUENCE [LARGE SCALE GENOMIC DNA]</scope>
    <source>
        <strain evidence="3">FCH27</strain>
    </source>
</reference>
<gene>
    <name evidence="2" type="ORF">ACFQO6_00585</name>
</gene>
<sequence>MTSDQPDPDPYAEHPEESIFPGAGRRVTDEEREAALRAGLMGATVGDTADAEEDAGEDAEGFAQEGAEPVGGGDQAD</sequence>
<keyword evidence="3" id="KW-1185">Reference proteome</keyword>
<accession>A0ABW2N1E8</accession>
<evidence type="ECO:0000313" key="2">
    <source>
        <dbReference type="EMBL" id="MFC7358746.1"/>
    </source>
</evidence>
<feature type="region of interest" description="Disordered" evidence="1">
    <location>
        <begin position="1"/>
        <end position="77"/>
    </location>
</feature>
<dbReference type="EMBL" id="JBHTCH010000001">
    <property type="protein sequence ID" value="MFC7358746.1"/>
    <property type="molecule type" value="Genomic_DNA"/>
</dbReference>
<evidence type="ECO:0008006" key="4">
    <source>
        <dbReference type="Google" id="ProtNLM"/>
    </source>
</evidence>
<proteinExistence type="predicted"/>
<comment type="caution">
    <text evidence="2">The sequence shown here is derived from an EMBL/GenBank/DDBJ whole genome shotgun (WGS) entry which is preliminary data.</text>
</comment>
<feature type="compositionally biased region" description="Acidic residues" evidence="1">
    <location>
        <begin position="49"/>
        <end position="60"/>
    </location>
</feature>
<evidence type="ECO:0000256" key="1">
    <source>
        <dbReference type="SAM" id="MobiDB-lite"/>
    </source>
</evidence>